<sequence length="161" mass="16315">MPAHPAGDGSGTWFLVDPAPAPPAPAVLDPRPAPSNSARGTPTAPPSLPAGVEALPEGGIRIQGATFDGALRQAVVEYGRSLAATPNGRVTVLAEVVGPTPPDPHTARRASLARALAVKAALVEGGLPPTRIDLRPLGRTEAGTDRLDVLPPGVTRSDSAR</sequence>
<organism evidence="2 3">
    <name type="scientific">Plastoroseomonas hellenica</name>
    <dbReference type="NCBI Taxonomy" id="2687306"/>
    <lineage>
        <taxon>Bacteria</taxon>
        <taxon>Pseudomonadati</taxon>
        <taxon>Pseudomonadota</taxon>
        <taxon>Alphaproteobacteria</taxon>
        <taxon>Acetobacterales</taxon>
        <taxon>Acetobacteraceae</taxon>
        <taxon>Plastoroseomonas</taxon>
    </lineage>
</organism>
<comment type="caution">
    <text evidence="2">The sequence shown here is derived from an EMBL/GenBank/DDBJ whole genome shotgun (WGS) entry which is preliminary data.</text>
</comment>
<feature type="compositionally biased region" description="Basic and acidic residues" evidence="1">
    <location>
        <begin position="132"/>
        <end position="148"/>
    </location>
</feature>
<name>A0ABS5FAB6_9PROT</name>
<dbReference type="EMBL" id="JAAGBB010000133">
    <property type="protein sequence ID" value="MBR0669500.1"/>
    <property type="molecule type" value="Genomic_DNA"/>
</dbReference>
<gene>
    <name evidence="2" type="ORF">GXW71_34480</name>
</gene>
<feature type="region of interest" description="Disordered" evidence="1">
    <location>
        <begin position="1"/>
        <end position="51"/>
    </location>
</feature>
<feature type="region of interest" description="Disordered" evidence="1">
    <location>
        <begin position="128"/>
        <end position="161"/>
    </location>
</feature>
<reference evidence="3" key="1">
    <citation type="journal article" date="2021" name="Syst. Appl. Microbiol.">
        <title>Roseomonas hellenica sp. nov., isolated from roots of wild-growing Alkanna tinctoria.</title>
        <authorList>
            <person name="Rat A."/>
            <person name="Naranjo H.D."/>
            <person name="Lebbe L."/>
            <person name="Cnockaert M."/>
            <person name="Krigas N."/>
            <person name="Grigoriadou K."/>
            <person name="Maloupa E."/>
            <person name="Willems A."/>
        </authorList>
    </citation>
    <scope>NUCLEOTIDE SEQUENCE [LARGE SCALE GENOMIC DNA]</scope>
    <source>
        <strain evidence="3">LMG 31523</strain>
    </source>
</reference>
<protein>
    <recommendedName>
        <fullName evidence="4">OmpA-like domain-containing protein</fullName>
    </recommendedName>
</protein>
<evidence type="ECO:0000313" key="2">
    <source>
        <dbReference type="EMBL" id="MBR0669500.1"/>
    </source>
</evidence>
<evidence type="ECO:0000313" key="3">
    <source>
        <dbReference type="Proteomes" id="UP001196870"/>
    </source>
</evidence>
<proteinExistence type="predicted"/>
<evidence type="ECO:0000256" key="1">
    <source>
        <dbReference type="SAM" id="MobiDB-lite"/>
    </source>
</evidence>
<accession>A0ABS5FAB6</accession>
<keyword evidence="3" id="KW-1185">Reference proteome</keyword>
<dbReference type="Proteomes" id="UP001196870">
    <property type="component" value="Unassembled WGS sequence"/>
</dbReference>
<evidence type="ECO:0008006" key="4">
    <source>
        <dbReference type="Google" id="ProtNLM"/>
    </source>
</evidence>